<dbReference type="SUPFAM" id="SSF48452">
    <property type="entry name" value="TPR-like"/>
    <property type="match status" value="1"/>
</dbReference>
<dbReference type="AlphaFoldDB" id="A0A1T0AQG6"/>
<evidence type="ECO:0000313" key="3">
    <source>
        <dbReference type="EMBL" id="OOR98374.1"/>
    </source>
</evidence>
<gene>
    <name evidence="3" type="ORF">B0187_08890</name>
</gene>
<dbReference type="PANTHER" id="PTHR31350:SF21">
    <property type="entry name" value="F-BOX ONLY PROTEIN 21"/>
    <property type="match status" value="1"/>
</dbReference>
<dbReference type="EMBL" id="MUYA01000013">
    <property type="protein sequence ID" value="OOR98374.1"/>
    <property type="molecule type" value="Genomic_DNA"/>
</dbReference>
<feature type="domain" description="Protein SirB1 N-terminal" evidence="2">
    <location>
        <begin position="50"/>
        <end position="198"/>
    </location>
</feature>
<proteinExistence type="inferred from homology"/>
<dbReference type="STRING" id="734.B0187_08890"/>
<reference evidence="3 4" key="1">
    <citation type="submission" date="2017-02" db="EMBL/GenBank/DDBJ databases">
        <title>Draft genome sequence of Haemophilus paracuniculus CCUG 43573 type strain.</title>
        <authorList>
            <person name="Engstrom-Jakobsson H."/>
            <person name="Salva-Serra F."/>
            <person name="Thorell K."/>
            <person name="Gonzales-Siles L."/>
            <person name="Karlsson R."/>
            <person name="Boulund F."/>
            <person name="Engstrand L."/>
            <person name="Kristiansson E."/>
            <person name="Moore E."/>
        </authorList>
    </citation>
    <scope>NUCLEOTIDE SEQUENCE [LARGE SCALE GENOMIC DNA]</scope>
    <source>
        <strain evidence="3 4">CCUG 43573</strain>
    </source>
</reference>
<dbReference type="Pfam" id="PF13371">
    <property type="entry name" value="TPR_9"/>
    <property type="match status" value="1"/>
</dbReference>
<evidence type="ECO:0000313" key="4">
    <source>
        <dbReference type="Proteomes" id="UP000190867"/>
    </source>
</evidence>
<accession>A0A1T0AQG6</accession>
<dbReference type="InterPro" id="IPR032698">
    <property type="entry name" value="SirB1_N"/>
</dbReference>
<sequence>MDKIIEDFLKNIDLPTPTPTELQKFLYQEMVRLSVLIDENTSKPQIFGLMSALVKRAKYQVNGEGDRERLAQLVQFLFEDQGFKTAYQQYFKTDHLLLNRVLRHRQATPVSMAAIMLYLASVLDLPLFAVSFPTQIILRAELREASGQISVKFLNPADGSFLSMEQLTKWLEGEAGYEAEITPKLLKRADTSELLERLETLFKMALTGEGKYEETLRIIQYRLSFNPEDPYEIRDRGMVLASMDCYHAALEDINYFIDQCPEDPSALVLKLEVAGLERQSKNVAVH</sequence>
<evidence type="ECO:0000256" key="1">
    <source>
        <dbReference type="ARBA" id="ARBA00007100"/>
    </source>
</evidence>
<comment type="similarity">
    <text evidence="1">Belongs to the UPF0162 family.</text>
</comment>
<dbReference type="RefSeq" id="WP_078237511.1">
    <property type="nucleotide sequence ID" value="NZ_MUYA01000013.1"/>
</dbReference>
<organism evidence="3 4">
    <name type="scientific">Haemophilus paracuniculus</name>
    <dbReference type="NCBI Taxonomy" id="734"/>
    <lineage>
        <taxon>Bacteria</taxon>
        <taxon>Pseudomonadati</taxon>
        <taxon>Pseudomonadota</taxon>
        <taxon>Gammaproteobacteria</taxon>
        <taxon>Pasteurellales</taxon>
        <taxon>Pasteurellaceae</taxon>
        <taxon>Haemophilus</taxon>
    </lineage>
</organism>
<name>A0A1T0AQG6_9PAST</name>
<dbReference type="Pfam" id="PF13369">
    <property type="entry name" value="Transglut_core2"/>
    <property type="match status" value="1"/>
</dbReference>
<comment type="caution">
    <text evidence="3">The sequence shown here is derived from an EMBL/GenBank/DDBJ whole genome shotgun (WGS) entry which is preliminary data.</text>
</comment>
<dbReference type="Proteomes" id="UP000190867">
    <property type="component" value="Unassembled WGS sequence"/>
</dbReference>
<evidence type="ECO:0000259" key="2">
    <source>
        <dbReference type="Pfam" id="PF13369"/>
    </source>
</evidence>
<keyword evidence="4" id="KW-1185">Reference proteome</keyword>
<dbReference type="InterPro" id="IPR011990">
    <property type="entry name" value="TPR-like_helical_dom_sf"/>
</dbReference>
<dbReference type="OrthoDB" id="232498at2"/>
<dbReference type="PANTHER" id="PTHR31350">
    <property type="entry name" value="SI:DKEY-261L7.2"/>
    <property type="match status" value="1"/>
</dbReference>
<protein>
    <recommendedName>
        <fullName evidence="2">Protein SirB1 N-terminal domain-containing protein</fullName>
    </recommendedName>
</protein>